<dbReference type="Gramene" id="TraesCAD_scaffold_083165_01G000300.1">
    <property type="protein sequence ID" value="TraesCAD_scaffold_083165_01G000300.1"/>
    <property type="gene ID" value="TraesCAD_scaffold_083165_01G000300"/>
</dbReference>
<dbReference type="Gramene" id="TraesWEE_scaffold_035162_01G000300.1">
    <property type="protein sequence ID" value="TraesWEE_scaffold_035162_01G000300.1"/>
    <property type="gene ID" value="TraesWEE_scaffold_035162_01G000300"/>
</dbReference>
<sequence>MARKVFNVVASILILAFLMSCDVVQSTCHEYTSKVTCHDSSTCQTWCKYNGADDGHCNKGSCVCLDCGWRVMGST</sequence>
<feature type="signal peptide" evidence="1">
    <location>
        <begin position="1"/>
        <end position="26"/>
    </location>
</feature>
<dbReference type="Gramene" id="TraesCS4A02G473700.1">
    <property type="protein sequence ID" value="TraesCS4A02G473700.1"/>
    <property type="gene ID" value="TraesCS4A02G473700"/>
</dbReference>
<evidence type="ECO:0000313" key="3">
    <source>
        <dbReference type="Proteomes" id="UP000019116"/>
    </source>
</evidence>
<protein>
    <recommendedName>
        <fullName evidence="4">Defensin</fullName>
    </recommendedName>
</protein>
<organism evidence="2">
    <name type="scientific">Triticum aestivum</name>
    <name type="common">Wheat</name>
    <dbReference type="NCBI Taxonomy" id="4565"/>
    <lineage>
        <taxon>Eukaryota</taxon>
        <taxon>Viridiplantae</taxon>
        <taxon>Streptophyta</taxon>
        <taxon>Embryophyta</taxon>
        <taxon>Tracheophyta</taxon>
        <taxon>Spermatophyta</taxon>
        <taxon>Magnoliopsida</taxon>
        <taxon>Liliopsida</taxon>
        <taxon>Poales</taxon>
        <taxon>Poaceae</taxon>
        <taxon>BOP clade</taxon>
        <taxon>Pooideae</taxon>
        <taxon>Triticodae</taxon>
        <taxon>Triticeae</taxon>
        <taxon>Triticinae</taxon>
        <taxon>Triticum</taxon>
    </lineage>
</organism>
<reference evidence="2" key="2">
    <citation type="submission" date="2018-10" db="UniProtKB">
        <authorList>
            <consortium name="EnsemblPlants"/>
        </authorList>
    </citation>
    <scope>IDENTIFICATION</scope>
</reference>
<dbReference type="PROSITE" id="PS51257">
    <property type="entry name" value="PROKAR_LIPOPROTEIN"/>
    <property type="match status" value="1"/>
</dbReference>
<dbReference type="Gramene" id="TraesJAG4A03G02217300.1">
    <property type="protein sequence ID" value="TraesJAG4A03G02217300.1"/>
    <property type="gene ID" value="TraesJAG4A03G02217300"/>
</dbReference>
<dbReference type="OMA" id="HEYTSKV"/>
<name>A0A3B6I4U3_WHEAT</name>
<reference evidence="2" key="1">
    <citation type="submission" date="2018-08" db="EMBL/GenBank/DDBJ databases">
        <authorList>
            <person name="Rossello M."/>
        </authorList>
    </citation>
    <scope>NUCLEOTIDE SEQUENCE [LARGE SCALE GENOMIC DNA]</scope>
    <source>
        <strain evidence="2">cv. Chinese Spring</strain>
    </source>
</reference>
<dbReference type="InterPro" id="IPR036574">
    <property type="entry name" value="Scorpion_toxin-like_sf"/>
</dbReference>
<dbReference type="AlphaFoldDB" id="A0A3B6I4U3"/>
<dbReference type="Gramene" id="TraesLDM4A03G02216630.1">
    <property type="protein sequence ID" value="TraesLDM4A03G02216630.1"/>
    <property type="gene ID" value="TraesLDM4A03G02216630"/>
</dbReference>
<dbReference type="SMR" id="A0A3B6I4U3"/>
<dbReference type="Gramene" id="TraesSTA4A03G02213690.1">
    <property type="protein sequence ID" value="TraesSTA4A03G02213690.1"/>
    <property type="gene ID" value="TraesSTA4A03G02213690"/>
</dbReference>
<dbReference type="Proteomes" id="UP000019116">
    <property type="component" value="Chromosome 4A"/>
</dbReference>
<proteinExistence type="predicted"/>
<keyword evidence="3" id="KW-1185">Reference proteome</keyword>
<dbReference type="SUPFAM" id="SSF57095">
    <property type="entry name" value="Scorpion toxin-like"/>
    <property type="match status" value="1"/>
</dbReference>
<evidence type="ECO:0000313" key="2">
    <source>
        <dbReference type="EnsemblPlants" id="TraesCS4A02G473700.1"/>
    </source>
</evidence>
<evidence type="ECO:0008006" key="4">
    <source>
        <dbReference type="Google" id="ProtNLM"/>
    </source>
</evidence>
<dbReference type="EnsemblPlants" id="TraesCS4A02G473700.1">
    <property type="protein sequence ID" value="TraesCS4A02G473700.1"/>
    <property type="gene ID" value="TraesCS4A02G473700"/>
</dbReference>
<feature type="chain" id="PRO_5043175523" description="Defensin" evidence="1">
    <location>
        <begin position="27"/>
        <end position="75"/>
    </location>
</feature>
<keyword evidence="1" id="KW-0732">Signal</keyword>
<dbReference type="Gramene" id="TraesCS4A03G1194000.1">
    <property type="protein sequence ID" value="TraesCS4A03G1194000.1.CDS"/>
    <property type="gene ID" value="TraesCS4A03G1194000"/>
</dbReference>
<accession>A0A3B6I4U3</accession>
<evidence type="ECO:0000256" key="1">
    <source>
        <dbReference type="SAM" id="SignalP"/>
    </source>
</evidence>